<organism evidence="13 14">
    <name type="scientific">Amycolatopsis bartoniae</name>
    <dbReference type="NCBI Taxonomy" id="941986"/>
    <lineage>
        <taxon>Bacteria</taxon>
        <taxon>Bacillati</taxon>
        <taxon>Actinomycetota</taxon>
        <taxon>Actinomycetes</taxon>
        <taxon>Pseudonocardiales</taxon>
        <taxon>Pseudonocardiaceae</taxon>
        <taxon>Amycolatopsis</taxon>
    </lineage>
</organism>
<evidence type="ECO:0000256" key="2">
    <source>
        <dbReference type="ARBA" id="ARBA00005189"/>
    </source>
</evidence>
<evidence type="ECO:0000313" key="13">
    <source>
        <dbReference type="EMBL" id="GHF45386.1"/>
    </source>
</evidence>
<dbReference type="PANTHER" id="PTHR31650">
    <property type="entry name" value="O-ACYLTRANSFERASE (WSD1-LIKE) FAMILY PROTEIN"/>
    <property type="match status" value="1"/>
</dbReference>
<evidence type="ECO:0000256" key="7">
    <source>
        <dbReference type="ARBA" id="ARBA00022798"/>
    </source>
</evidence>
<evidence type="ECO:0000256" key="5">
    <source>
        <dbReference type="ARBA" id="ARBA00022516"/>
    </source>
</evidence>
<comment type="catalytic activity">
    <reaction evidence="10">
        <text>an acyl-CoA + a 1,2-diacyl-sn-glycerol = a triacyl-sn-glycerol + CoA</text>
        <dbReference type="Rhea" id="RHEA:10868"/>
        <dbReference type="ChEBI" id="CHEBI:17815"/>
        <dbReference type="ChEBI" id="CHEBI:57287"/>
        <dbReference type="ChEBI" id="CHEBI:58342"/>
        <dbReference type="ChEBI" id="CHEBI:64615"/>
        <dbReference type="EC" id="2.3.1.20"/>
    </reaction>
</comment>
<evidence type="ECO:0000256" key="3">
    <source>
        <dbReference type="ARBA" id="ARBA00009587"/>
    </source>
</evidence>
<dbReference type="InterPro" id="IPR004255">
    <property type="entry name" value="O-acyltransferase_WSD1_N"/>
</dbReference>
<dbReference type="InterPro" id="IPR009721">
    <property type="entry name" value="O-acyltransferase_WSD1_C"/>
</dbReference>
<dbReference type="AlphaFoldDB" id="A0A8H9ITG6"/>
<dbReference type="GO" id="GO:0006071">
    <property type="term" value="P:glycerol metabolic process"/>
    <property type="evidence" value="ECO:0007669"/>
    <property type="project" value="UniProtKB-KW"/>
</dbReference>
<evidence type="ECO:0000259" key="11">
    <source>
        <dbReference type="Pfam" id="PF03007"/>
    </source>
</evidence>
<evidence type="ECO:0000313" key="14">
    <source>
        <dbReference type="Proteomes" id="UP000658656"/>
    </source>
</evidence>
<evidence type="ECO:0000256" key="10">
    <source>
        <dbReference type="ARBA" id="ARBA00048109"/>
    </source>
</evidence>
<feature type="domain" description="O-acyltransferase WSD1-like N-terminal" evidence="11">
    <location>
        <begin position="28"/>
        <end position="148"/>
    </location>
</feature>
<evidence type="ECO:0000256" key="4">
    <source>
        <dbReference type="ARBA" id="ARBA00013244"/>
    </source>
</evidence>
<keyword evidence="6" id="KW-0808">Transferase</keyword>
<evidence type="ECO:0000256" key="1">
    <source>
        <dbReference type="ARBA" id="ARBA00004771"/>
    </source>
</evidence>
<name>A0A8H9ITG6_9PSEU</name>
<keyword evidence="14" id="KW-1185">Reference proteome</keyword>
<keyword evidence="5" id="KW-0444">Lipid biosynthesis</keyword>
<feature type="domain" description="O-acyltransferase WSD1 C-terminal" evidence="12">
    <location>
        <begin position="250"/>
        <end position="388"/>
    </location>
</feature>
<gene>
    <name evidence="13" type="ORF">GCM10017566_18040</name>
</gene>
<comment type="pathway">
    <text evidence="1">Glycerolipid metabolism; triacylglycerol biosynthesis.</text>
</comment>
<keyword evidence="9" id="KW-0012">Acyltransferase</keyword>
<comment type="pathway">
    <text evidence="2">Lipid metabolism.</text>
</comment>
<dbReference type="GO" id="GO:0051701">
    <property type="term" value="P:biological process involved in interaction with host"/>
    <property type="evidence" value="ECO:0007669"/>
    <property type="project" value="TreeGrafter"/>
</dbReference>
<reference evidence="13" key="1">
    <citation type="journal article" date="2014" name="Int. J. Syst. Evol. Microbiol.">
        <title>Complete genome sequence of Corynebacterium casei LMG S-19264T (=DSM 44701T), isolated from a smear-ripened cheese.</title>
        <authorList>
            <consortium name="US DOE Joint Genome Institute (JGI-PGF)"/>
            <person name="Walter F."/>
            <person name="Albersmeier A."/>
            <person name="Kalinowski J."/>
            <person name="Ruckert C."/>
        </authorList>
    </citation>
    <scope>NUCLEOTIDE SEQUENCE</scope>
    <source>
        <strain evidence="13">CGMCC 4.7679</strain>
    </source>
</reference>
<comment type="caution">
    <text evidence="13">The sequence shown here is derived from an EMBL/GenBank/DDBJ whole genome shotgun (WGS) entry which is preliminary data.</text>
</comment>
<protein>
    <recommendedName>
        <fullName evidence="4">diacylglycerol O-acyltransferase</fullName>
        <ecNumber evidence="4">2.3.1.20</ecNumber>
    </recommendedName>
</protein>
<dbReference type="InterPro" id="IPR045034">
    <property type="entry name" value="O-acyltransferase_WSD1-like"/>
</dbReference>
<dbReference type="EC" id="2.3.1.20" evidence="4"/>
<dbReference type="GO" id="GO:0004144">
    <property type="term" value="F:diacylglycerol O-acyltransferase activity"/>
    <property type="evidence" value="ECO:0007669"/>
    <property type="project" value="UniProtKB-EC"/>
</dbReference>
<dbReference type="EMBL" id="BNAV01000002">
    <property type="protein sequence ID" value="GHF45386.1"/>
    <property type="molecule type" value="Genomic_DNA"/>
</dbReference>
<dbReference type="GO" id="GO:0005886">
    <property type="term" value="C:plasma membrane"/>
    <property type="evidence" value="ECO:0007669"/>
    <property type="project" value="TreeGrafter"/>
</dbReference>
<dbReference type="UniPathway" id="UPA00282"/>
<dbReference type="Pfam" id="PF06974">
    <property type="entry name" value="WS_DGAT_C"/>
    <property type="match status" value="1"/>
</dbReference>
<dbReference type="GO" id="GO:0019432">
    <property type="term" value="P:triglyceride biosynthetic process"/>
    <property type="evidence" value="ECO:0007669"/>
    <property type="project" value="UniProtKB-UniPathway"/>
</dbReference>
<reference evidence="13" key="2">
    <citation type="submission" date="2020-09" db="EMBL/GenBank/DDBJ databases">
        <authorList>
            <person name="Sun Q."/>
            <person name="Zhou Y."/>
        </authorList>
    </citation>
    <scope>NUCLEOTIDE SEQUENCE</scope>
    <source>
        <strain evidence="13">CGMCC 4.7679</strain>
    </source>
</reference>
<dbReference type="GO" id="GO:0071731">
    <property type="term" value="P:response to nitric oxide"/>
    <property type="evidence" value="ECO:0007669"/>
    <property type="project" value="TreeGrafter"/>
</dbReference>
<keyword evidence="7" id="KW-0319">Glycerol metabolism</keyword>
<dbReference type="Pfam" id="PF03007">
    <property type="entry name" value="WS_DGAT_cat"/>
    <property type="match status" value="1"/>
</dbReference>
<proteinExistence type="inferred from homology"/>
<dbReference type="PANTHER" id="PTHR31650:SF1">
    <property type="entry name" value="WAX ESTER SYNTHASE_DIACYLGLYCEROL ACYLTRANSFERASE 4-RELATED"/>
    <property type="match status" value="1"/>
</dbReference>
<dbReference type="Proteomes" id="UP000658656">
    <property type="component" value="Unassembled WGS sequence"/>
</dbReference>
<comment type="similarity">
    <text evidence="3">Belongs to the long-chain O-acyltransferase family.</text>
</comment>
<accession>A0A8H9ITG6</accession>
<evidence type="ECO:0000259" key="12">
    <source>
        <dbReference type="Pfam" id="PF06974"/>
    </source>
</evidence>
<dbReference type="SUPFAM" id="SSF52777">
    <property type="entry name" value="CoA-dependent acyltransferases"/>
    <property type="match status" value="2"/>
</dbReference>
<sequence length="393" mass="42861">MTHVFLALDRFAPDPTDMYFGFRLRMGGEPPALDALRERLADRVRRLPQLTHRLVDDNGQARWERDEDFDLARHVHALPPSDAVVPARSLFPETPDHARPRWGLWLVPGTGGWFLNYVAHHAVHDAFSMVHTLDAMFGDAAPADAAPPVRRSWRGVPALVADALKTYRQPVAWPPLAAPVGQKRLLAHHTVELARLRTVAAAAGATVNQVHLAATASALNEWPAAGSPGPLHALLPVDTRLPGEPDTGSGNKIGLVRAPLFTELPTTRQRLEALKKATARQRLTRRRAGFRAFSNGSAQRLVGWALGRFTNVAHTAVGISNLRLDRQLAVFGTPVDEVVPLPWLPPGNACFSLAAGYRNHFTVSMLAHDGVADPAGFTDAWAQALDELQAEFG</sequence>
<dbReference type="GO" id="GO:0001666">
    <property type="term" value="P:response to hypoxia"/>
    <property type="evidence" value="ECO:0007669"/>
    <property type="project" value="TreeGrafter"/>
</dbReference>
<evidence type="ECO:0000256" key="8">
    <source>
        <dbReference type="ARBA" id="ARBA00023098"/>
    </source>
</evidence>
<evidence type="ECO:0000256" key="6">
    <source>
        <dbReference type="ARBA" id="ARBA00022679"/>
    </source>
</evidence>
<evidence type="ECO:0000256" key="9">
    <source>
        <dbReference type="ARBA" id="ARBA00023315"/>
    </source>
</evidence>
<keyword evidence="8" id="KW-0443">Lipid metabolism</keyword>